<sequence length="445" mass="48027">MFSALSICASLVCCLQLAADIESWPGFLGQGAGDVAAETLPLEWSPDSLAWTQELPGYGQSSPVIYGDQIFLTAVDGDNKQTLLVFAHQLTDGKQQWSHKAASTFPEKNSVYISRAAPTPLVDENGVYAYFESGDVLALDHQGKPLWAMSLSEKYGHPTNEFGLSASPVQVGEHIIILIDDPAAAYLVAISKNDGSVAWKTDRKPRTSWTSPALMTIDGQTQVVCSSDGSVDGYDPKTGEQLWSFDQVGGNTGTTPLPAGRDRFLVAASPGRDGKNAELARKSNGVMTVKKGDDGWKPEFVWTDPSPVPSWASPIEYRGLAYWINRAGVAYCLNAETGEEVYTERLPQSAWATPVGVGDHIYVFGRDGLTTVLAAGPEFKILAENSLWAEDSPPVNNLPETEETDERRKAAAAMFSRPVVYGVAIVDGSIVLRTGSKLFCIRGEK</sequence>
<proteinExistence type="predicted"/>
<dbReference type="AlphaFoldDB" id="F0SSF0"/>
<evidence type="ECO:0000313" key="4">
    <source>
        <dbReference type="Proteomes" id="UP000006860"/>
    </source>
</evidence>
<dbReference type="SUPFAM" id="SSF50998">
    <property type="entry name" value="Quinoprotein alcohol dehydrogenase-like"/>
    <property type="match status" value="1"/>
</dbReference>
<feature type="domain" description="Pyrrolo-quinoline quinone repeat" evidence="2">
    <location>
        <begin position="312"/>
        <end position="392"/>
    </location>
</feature>
<dbReference type="HOGENOM" id="CLU_027480_2_1_0"/>
<dbReference type="PANTHER" id="PTHR34512">
    <property type="entry name" value="CELL SURFACE PROTEIN"/>
    <property type="match status" value="1"/>
</dbReference>
<evidence type="ECO:0000313" key="3">
    <source>
        <dbReference type="EMBL" id="ADY59221.1"/>
    </source>
</evidence>
<dbReference type="STRING" id="756272.Plabr_1610"/>
<dbReference type="InterPro" id="IPR011047">
    <property type="entry name" value="Quinoprotein_ADH-like_sf"/>
</dbReference>
<dbReference type="Proteomes" id="UP000006860">
    <property type="component" value="Chromosome"/>
</dbReference>
<dbReference type="InterPro" id="IPR015943">
    <property type="entry name" value="WD40/YVTN_repeat-like_dom_sf"/>
</dbReference>
<dbReference type="RefSeq" id="WP_013627948.1">
    <property type="nucleotide sequence ID" value="NC_015174.1"/>
</dbReference>
<protein>
    <submittedName>
        <fullName evidence="3">Pyrrolo-quinoline quinone repeat-containing protein</fullName>
    </submittedName>
</protein>
<dbReference type="eggNOG" id="COG1520">
    <property type="taxonomic scope" value="Bacteria"/>
</dbReference>
<dbReference type="InterPro" id="IPR002372">
    <property type="entry name" value="PQQ_rpt_dom"/>
</dbReference>
<reference evidence="4" key="1">
    <citation type="submission" date="2011-02" db="EMBL/GenBank/DDBJ databases">
        <title>The complete genome of Planctomyces brasiliensis DSM 5305.</title>
        <authorList>
            <person name="Lucas S."/>
            <person name="Copeland A."/>
            <person name="Lapidus A."/>
            <person name="Bruce D."/>
            <person name="Goodwin L."/>
            <person name="Pitluck S."/>
            <person name="Kyrpides N."/>
            <person name="Mavromatis K."/>
            <person name="Pagani I."/>
            <person name="Ivanova N."/>
            <person name="Ovchinnikova G."/>
            <person name="Lu M."/>
            <person name="Detter J.C."/>
            <person name="Han C."/>
            <person name="Land M."/>
            <person name="Hauser L."/>
            <person name="Markowitz V."/>
            <person name="Cheng J.-F."/>
            <person name="Hugenholtz P."/>
            <person name="Woyke T."/>
            <person name="Wu D."/>
            <person name="Tindall B."/>
            <person name="Pomrenke H.G."/>
            <person name="Brambilla E."/>
            <person name="Klenk H.-P."/>
            <person name="Eisen J.A."/>
        </authorList>
    </citation>
    <scope>NUCLEOTIDE SEQUENCE [LARGE SCALE GENOMIC DNA]</scope>
    <source>
        <strain evidence="4">ATCC 49424 / DSM 5305 / JCM 21570 / NBRC 103401 / IFAM 1448</strain>
    </source>
</reference>
<feature type="signal peptide" evidence="1">
    <location>
        <begin position="1"/>
        <end position="18"/>
    </location>
</feature>
<accession>F0SSF0</accession>
<dbReference type="InterPro" id="IPR018391">
    <property type="entry name" value="PQQ_b-propeller_rpt"/>
</dbReference>
<evidence type="ECO:0000256" key="1">
    <source>
        <dbReference type="SAM" id="SignalP"/>
    </source>
</evidence>
<organism evidence="3 4">
    <name type="scientific">Rubinisphaera brasiliensis (strain ATCC 49424 / DSM 5305 / JCM 21570 / IAM 15109 / NBRC 103401 / IFAM 1448)</name>
    <name type="common">Planctomyces brasiliensis</name>
    <dbReference type="NCBI Taxonomy" id="756272"/>
    <lineage>
        <taxon>Bacteria</taxon>
        <taxon>Pseudomonadati</taxon>
        <taxon>Planctomycetota</taxon>
        <taxon>Planctomycetia</taxon>
        <taxon>Planctomycetales</taxon>
        <taxon>Planctomycetaceae</taxon>
        <taxon>Rubinisphaera</taxon>
    </lineage>
</organism>
<evidence type="ECO:0000259" key="2">
    <source>
        <dbReference type="Pfam" id="PF13360"/>
    </source>
</evidence>
<feature type="domain" description="Pyrrolo-quinoline quinone repeat" evidence="2">
    <location>
        <begin position="168"/>
        <end position="263"/>
    </location>
</feature>
<gene>
    <name evidence="3" type="ordered locus">Plabr_1610</name>
</gene>
<dbReference type="KEGG" id="pbs:Plabr_1610"/>
<dbReference type="PANTHER" id="PTHR34512:SF30">
    <property type="entry name" value="OUTER MEMBRANE PROTEIN ASSEMBLY FACTOR BAMB"/>
    <property type="match status" value="1"/>
</dbReference>
<dbReference type="OrthoDB" id="244732at2"/>
<dbReference type="SMART" id="SM00564">
    <property type="entry name" value="PQQ"/>
    <property type="match status" value="3"/>
</dbReference>
<name>F0SSF0_RUBBR</name>
<dbReference type="Gene3D" id="2.130.10.10">
    <property type="entry name" value="YVTN repeat-like/Quinoprotein amine dehydrogenase"/>
    <property type="match status" value="2"/>
</dbReference>
<keyword evidence="4" id="KW-1185">Reference proteome</keyword>
<dbReference type="EMBL" id="CP002546">
    <property type="protein sequence ID" value="ADY59221.1"/>
    <property type="molecule type" value="Genomic_DNA"/>
</dbReference>
<dbReference type="Pfam" id="PF13360">
    <property type="entry name" value="PQQ_2"/>
    <property type="match status" value="3"/>
</dbReference>
<feature type="domain" description="Pyrrolo-quinoline quinone repeat" evidence="2">
    <location>
        <begin position="46"/>
        <end position="158"/>
    </location>
</feature>
<feature type="chain" id="PRO_5003258815" evidence="1">
    <location>
        <begin position="19"/>
        <end position="445"/>
    </location>
</feature>
<keyword evidence="1" id="KW-0732">Signal</keyword>